<dbReference type="Gene3D" id="2.40.30.10">
    <property type="entry name" value="Translation factors"/>
    <property type="match status" value="1"/>
</dbReference>
<organism evidence="3 4">
    <name type="scientific">Enteractinococcus helveticum</name>
    <dbReference type="NCBI Taxonomy" id="1837282"/>
    <lineage>
        <taxon>Bacteria</taxon>
        <taxon>Bacillati</taxon>
        <taxon>Actinomycetota</taxon>
        <taxon>Actinomycetes</taxon>
        <taxon>Micrococcales</taxon>
        <taxon>Micrococcaceae</taxon>
    </lineage>
</organism>
<dbReference type="SUPFAM" id="SSF52343">
    <property type="entry name" value="Ferredoxin reductase-like, C-terminal NADP-linked domain"/>
    <property type="match status" value="1"/>
</dbReference>
<dbReference type="InterPro" id="IPR012675">
    <property type="entry name" value="Beta-grasp_dom_sf"/>
</dbReference>
<dbReference type="CDD" id="cd06185">
    <property type="entry name" value="PDR_like"/>
    <property type="match status" value="1"/>
</dbReference>
<evidence type="ECO:0000313" key="4">
    <source>
        <dbReference type="Proteomes" id="UP000703315"/>
    </source>
</evidence>
<dbReference type="PANTHER" id="PTHR30212:SF2">
    <property type="entry name" value="PROTEIN YIIM"/>
    <property type="match status" value="1"/>
</dbReference>
<feature type="domain" description="2Fe-2S ferredoxin-type" evidence="1">
    <location>
        <begin position="235"/>
        <end position="320"/>
    </location>
</feature>
<evidence type="ECO:0000313" key="3">
    <source>
        <dbReference type="EMBL" id="HJF13198.1"/>
    </source>
</evidence>
<dbReference type="Gene3D" id="3.40.50.80">
    <property type="entry name" value="Nucleotide-binding domain of ferredoxin-NADP reductase (FNR) module"/>
    <property type="match status" value="1"/>
</dbReference>
<dbReference type="PROSITE" id="PS51085">
    <property type="entry name" value="2FE2S_FER_2"/>
    <property type="match status" value="1"/>
</dbReference>
<protein>
    <submittedName>
        <fullName evidence="3">PDR/VanB family oxidoreductase</fullName>
    </submittedName>
</protein>
<feature type="domain" description="FAD-binding FR-type" evidence="2">
    <location>
        <begin position="7"/>
        <end position="109"/>
    </location>
</feature>
<proteinExistence type="predicted"/>
<dbReference type="PROSITE" id="PS00197">
    <property type="entry name" value="2FE2S_FER_1"/>
    <property type="match status" value="1"/>
</dbReference>
<dbReference type="InterPro" id="IPR017927">
    <property type="entry name" value="FAD-bd_FR_type"/>
</dbReference>
<evidence type="ECO:0000259" key="1">
    <source>
        <dbReference type="PROSITE" id="PS51085"/>
    </source>
</evidence>
<dbReference type="SUPFAM" id="SSF63380">
    <property type="entry name" value="Riboflavin synthase domain-like"/>
    <property type="match status" value="1"/>
</dbReference>
<dbReference type="CDD" id="cd00207">
    <property type="entry name" value="fer2"/>
    <property type="match status" value="1"/>
</dbReference>
<dbReference type="InterPro" id="IPR039261">
    <property type="entry name" value="FNR_nucleotide-bd"/>
</dbReference>
<dbReference type="PRINTS" id="PR00409">
    <property type="entry name" value="PHDIOXRDTASE"/>
</dbReference>
<accession>A0A921FJJ2</accession>
<dbReference type="RefSeq" id="WP_303901120.1">
    <property type="nucleotide sequence ID" value="NZ_DYXC01000002.1"/>
</dbReference>
<dbReference type="InterPro" id="IPR017938">
    <property type="entry name" value="Riboflavin_synthase-like_b-brl"/>
</dbReference>
<dbReference type="PANTHER" id="PTHR30212">
    <property type="entry name" value="PROTEIN YIIM"/>
    <property type="match status" value="1"/>
</dbReference>
<dbReference type="GO" id="GO:0051537">
    <property type="term" value="F:2 iron, 2 sulfur cluster binding"/>
    <property type="evidence" value="ECO:0007669"/>
    <property type="project" value="InterPro"/>
</dbReference>
<dbReference type="GO" id="GO:0016491">
    <property type="term" value="F:oxidoreductase activity"/>
    <property type="evidence" value="ECO:0007669"/>
    <property type="project" value="InterPro"/>
</dbReference>
<name>A0A921FJJ2_9MICC</name>
<dbReference type="Pfam" id="PF00111">
    <property type="entry name" value="Fer2"/>
    <property type="match status" value="1"/>
</dbReference>
<dbReference type="InterPro" id="IPR052353">
    <property type="entry name" value="Benzoxazolinone_Detox_Enz"/>
</dbReference>
<dbReference type="Proteomes" id="UP000703315">
    <property type="component" value="Unassembled WGS sequence"/>
</dbReference>
<reference evidence="3" key="1">
    <citation type="journal article" date="2021" name="PeerJ">
        <title>Extensive microbial diversity within the chicken gut microbiome revealed by metagenomics and culture.</title>
        <authorList>
            <person name="Gilroy R."/>
            <person name="Ravi A."/>
            <person name="Getino M."/>
            <person name="Pursley I."/>
            <person name="Horton D.L."/>
            <person name="Alikhan N.F."/>
            <person name="Baker D."/>
            <person name="Gharbi K."/>
            <person name="Hall N."/>
            <person name="Watson M."/>
            <person name="Adriaenssens E.M."/>
            <person name="Foster-Nyarko E."/>
            <person name="Jarju S."/>
            <person name="Secka A."/>
            <person name="Antonio M."/>
            <person name="Oren A."/>
            <person name="Chaudhuri R.R."/>
            <person name="La Ragione R."/>
            <person name="Hildebrand F."/>
            <person name="Pallen M.J."/>
        </authorList>
    </citation>
    <scope>NUCLEOTIDE SEQUENCE</scope>
    <source>
        <strain evidence="3">ChiHjej13B12-14962</strain>
    </source>
</reference>
<dbReference type="InterPro" id="IPR001041">
    <property type="entry name" value="2Fe-2S_ferredoxin-type"/>
</dbReference>
<comment type="caution">
    <text evidence="3">The sequence shown here is derived from an EMBL/GenBank/DDBJ whole genome shotgun (WGS) entry which is preliminary data.</text>
</comment>
<reference evidence="3" key="2">
    <citation type="submission" date="2021-09" db="EMBL/GenBank/DDBJ databases">
        <authorList>
            <person name="Gilroy R."/>
        </authorList>
    </citation>
    <scope>NUCLEOTIDE SEQUENCE</scope>
    <source>
        <strain evidence="3">ChiHjej13B12-14962</strain>
    </source>
</reference>
<evidence type="ECO:0000259" key="2">
    <source>
        <dbReference type="PROSITE" id="PS51384"/>
    </source>
</evidence>
<dbReference type="InterPro" id="IPR036010">
    <property type="entry name" value="2Fe-2S_ferredoxin-like_sf"/>
</dbReference>
<gene>
    <name evidence="3" type="ORF">K8V32_00135</name>
</gene>
<dbReference type="AlphaFoldDB" id="A0A921FJJ2"/>
<dbReference type="Gene3D" id="3.10.20.30">
    <property type="match status" value="1"/>
</dbReference>
<sequence length="320" mass="35311">MTLQTAARTDQLVVVDRIERSTSVLEFVLERADGSRLPDWAPGAHIDVVLPSGKIRQYSLCGDRWAPHQYRIAVQRDDGGTGGSMEIHDKVQLGDVVSFGGPRNNFRLAPATQYRFIAGGIGITAVLPMIEQAERLRLEWQLLYLGKTADRMAYRNLAEQYPNRVTMHTSADNGRTSIRQWLGALPEDTMVYACGPEAMLEALPEQCPEELPPQFLRTERFTNTLAEATVSSEPYEIVLDRSGRVIHAPGTTPVTQVLAEAGVDVITSCAKGVCGTCEVEVVEGEIDHRDAILDDDERAANTCMFPCVSRALSKRLVLDL</sequence>
<dbReference type="EMBL" id="DYXC01000002">
    <property type="protein sequence ID" value="HJF13198.1"/>
    <property type="molecule type" value="Genomic_DNA"/>
</dbReference>
<dbReference type="SUPFAM" id="SSF54292">
    <property type="entry name" value="2Fe-2S ferredoxin-like"/>
    <property type="match status" value="1"/>
</dbReference>
<dbReference type="PROSITE" id="PS51384">
    <property type="entry name" value="FAD_FR"/>
    <property type="match status" value="1"/>
</dbReference>
<dbReference type="InterPro" id="IPR006058">
    <property type="entry name" value="2Fe2S_fd_BS"/>
</dbReference>